<evidence type="ECO:0000256" key="2">
    <source>
        <dbReference type="ARBA" id="ARBA00022679"/>
    </source>
</evidence>
<gene>
    <name evidence="5" type="primary">bioF</name>
    <name evidence="5" type="ORF">Lade_0323</name>
    <name evidence="6" type="ORF">NCTC12735_00762</name>
</gene>
<dbReference type="Gene3D" id="3.90.1150.10">
    <property type="entry name" value="Aspartate Aminotransferase, domain 1"/>
    <property type="match status" value="1"/>
</dbReference>
<evidence type="ECO:0000256" key="1">
    <source>
        <dbReference type="ARBA" id="ARBA00001933"/>
    </source>
</evidence>
<dbReference type="EC" id="2.3.1.47" evidence="5"/>
<dbReference type="PATRIC" id="fig|45056.6.peg.330"/>
<dbReference type="InterPro" id="IPR004839">
    <property type="entry name" value="Aminotransferase_I/II_large"/>
</dbReference>
<geneLocation type="plasmid" evidence="6 8">
    <name>11</name>
</geneLocation>
<dbReference type="InterPro" id="IPR015424">
    <property type="entry name" value="PyrdxlP-dep_Trfase"/>
</dbReference>
<keyword evidence="7" id="KW-1185">Reference proteome</keyword>
<accession>A0A0W0R3K1</accession>
<dbReference type="InterPro" id="IPR015421">
    <property type="entry name" value="PyrdxlP-dep_Trfase_major"/>
</dbReference>
<dbReference type="PANTHER" id="PTHR13693">
    <property type="entry name" value="CLASS II AMINOTRANSFERASE/8-AMINO-7-OXONONANOATE SYNTHASE"/>
    <property type="match status" value="1"/>
</dbReference>
<dbReference type="GO" id="GO:0008710">
    <property type="term" value="F:8-amino-7-oxononanoate synthase activity"/>
    <property type="evidence" value="ECO:0007669"/>
    <property type="project" value="UniProtKB-EC"/>
</dbReference>
<protein>
    <submittedName>
        <fullName evidence="5">8-amino-7-oxononanoate synthase</fullName>
        <ecNumber evidence="5">2.3.1.47</ecNumber>
    </submittedName>
</protein>
<dbReference type="RefSeq" id="WP_084758815.1">
    <property type="nucleotide sequence ID" value="NZ_CAAAHS010000008.1"/>
</dbReference>
<dbReference type="OrthoDB" id="9807157at2"/>
<keyword evidence="3" id="KW-0663">Pyridoxal phosphate</keyword>
<evidence type="ECO:0000313" key="8">
    <source>
        <dbReference type="Proteomes" id="UP000281170"/>
    </source>
</evidence>
<dbReference type="GO" id="GO:0030170">
    <property type="term" value="F:pyridoxal phosphate binding"/>
    <property type="evidence" value="ECO:0007669"/>
    <property type="project" value="InterPro"/>
</dbReference>
<dbReference type="EMBL" id="LNKA01000001">
    <property type="protein sequence ID" value="KTC65665.1"/>
    <property type="molecule type" value="Genomic_DNA"/>
</dbReference>
<evidence type="ECO:0000259" key="4">
    <source>
        <dbReference type="Pfam" id="PF00155"/>
    </source>
</evidence>
<evidence type="ECO:0000256" key="3">
    <source>
        <dbReference type="ARBA" id="ARBA00022898"/>
    </source>
</evidence>
<organism evidence="5 7">
    <name type="scientific">Legionella adelaidensis</name>
    <dbReference type="NCBI Taxonomy" id="45056"/>
    <lineage>
        <taxon>Bacteria</taxon>
        <taxon>Pseudomonadati</taxon>
        <taxon>Pseudomonadota</taxon>
        <taxon>Gammaproteobacteria</taxon>
        <taxon>Legionellales</taxon>
        <taxon>Legionellaceae</taxon>
        <taxon>Legionella</taxon>
    </lineage>
</organism>
<evidence type="ECO:0000313" key="7">
    <source>
        <dbReference type="Proteomes" id="UP000054859"/>
    </source>
</evidence>
<name>A0A0W0R3K1_9GAMM</name>
<keyword evidence="6" id="KW-0614">Plasmid</keyword>
<evidence type="ECO:0000313" key="5">
    <source>
        <dbReference type="EMBL" id="KTC65665.1"/>
    </source>
</evidence>
<dbReference type="EMBL" id="LR134420">
    <property type="protein sequence ID" value="VEH85139.1"/>
    <property type="molecule type" value="Genomic_DNA"/>
</dbReference>
<dbReference type="Pfam" id="PF00155">
    <property type="entry name" value="Aminotran_1_2"/>
    <property type="match status" value="1"/>
</dbReference>
<keyword evidence="5" id="KW-0012">Acyltransferase</keyword>
<reference evidence="5 7" key="1">
    <citation type="submission" date="2015-11" db="EMBL/GenBank/DDBJ databases">
        <title>Identification of large and diverse effector repertoires of 38 Legionella species.</title>
        <authorList>
            <person name="Burstein D."/>
            <person name="Amaro F."/>
            <person name="Zusman T."/>
            <person name="Lifshitz Z."/>
            <person name="Cohen O."/>
            <person name="Gilbert J.A."/>
            <person name="Pupko T."/>
            <person name="Shuman H.A."/>
            <person name="Segal G."/>
        </authorList>
    </citation>
    <scope>NUCLEOTIDE SEQUENCE [LARGE SCALE GENOMIC DNA]</scope>
    <source>
        <strain evidence="5 7">1762-AUS-E</strain>
    </source>
</reference>
<sequence length="397" mass="43935">MLENDGSLDFKDTSTSRVKNIANTLTEQLASLKKNNLYRKRTIKEEGRFLNFSSNDYLALGTEKVIKEAYCEGFRKFAVGSGGSAFLGGYYSVHSQLEEAFASALNVDACALFPSGYSVNCSIPRLLESIHTIAVIDKNIHASIYDGISLAKAKALRFRSNNLEDLESKLKRNNGNKVIITEGIFSMNGAISPLNEITFLAKQFNASLIVDEAHSFGILGPQGLGAVAGARLTQMEVPLRVIPLGKAFSASGAIVAGEKIWIDALLQIARANIYSTAVSPAFCYGLLKTLDYLLNADNRREKIFALVDYFRMRIKNSSLLWSNSYTPIQNLQLGCPKLAFSFSEALKKENIFCLPIRPPSVSTKETGLRININYQHDFKALDLLVDTLEKINKERKF</sequence>
<dbReference type="AlphaFoldDB" id="A0A0W0R3K1"/>
<reference evidence="6 8" key="2">
    <citation type="submission" date="2018-12" db="EMBL/GenBank/DDBJ databases">
        <authorList>
            <consortium name="Pathogen Informatics"/>
        </authorList>
    </citation>
    <scope>NUCLEOTIDE SEQUENCE [LARGE SCALE GENOMIC DNA]</scope>
    <source>
        <strain evidence="6 8">NCTC12735</strain>
        <plasmid evidence="8">11</plasmid>
    </source>
</reference>
<evidence type="ECO:0000313" key="6">
    <source>
        <dbReference type="EMBL" id="VEH85139.1"/>
    </source>
</evidence>
<dbReference type="PANTHER" id="PTHR13693:SF100">
    <property type="entry name" value="8-AMINO-7-OXONONANOATE SYNTHASE"/>
    <property type="match status" value="1"/>
</dbReference>
<keyword evidence="2 5" id="KW-0808">Transferase</keyword>
<dbReference type="KEGG" id="ladl:NCTC12735_00762"/>
<feature type="domain" description="Aminotransferase class I/classII large" evidence="4">
    <location>
        <begin position="50"/>
        <end position="385"/>
    </location>
</feature>
<dbReference type="SUPFAM" id="SSF53383">
    <property type="entry name" value="PLP-dependent transferases"/>
    <property type="match status" value="1"/>
</dbReference>
<dbReference type="Gene3D" id="3.40.640.10">
    <property type="entry name" value="Type I PLP-dependent aspartate aminotransferase-like (Major domain)"/>
    <property type="match status" value="1"/>
</dbReference>
<dbReference type="Proteomes" id="UP000054859">
    <property type="component" value="Unassembled WGS sequence"/>
</dbReference>
<proteinExistence type="predicted"/>
<dbReference type="GO" id="GO:0009102">
    <property type="term" value="P:biotin biosynthetic process"/>
    <property type="evidence" value="ECO:0007669"/>
    <property type="project" value="TreeGrafter"/>
</dbReference>
<dbReference type="Proteomes" id="UP000281170">
    <property type="component" value="Plasmid 11"/>
</dbReference>
<dbReference type="InterPro" id="IPR050087">
    <property type="entry name" value="AON_synthase_class-II"/>
</dbReference>
<dbReference type="STRING" id="45056.Lade_0323"/>
<comment type="cofactor">
    <cofactor evidence="1">
        <name>pyridoxal 5'-phosphate</name>
        <dbReference type="ChEBI" id="CHEBI:597326"/>
    </cofactor>
</comment>
<dbReference type="InterPro" id="IPR015422">
    <property type="entry name" value="PyrdxlP-dep_Trfase_small"/>
</dbReference>